<name>A0A7Y6DHX3_9PSED</name>
<evidence type="ECO:0000259" key="4">
    <source>
        <dbReference type="PROSITE" id="PS51737"/>
    </source>
</evidence>
<dbReference type="SMART" id="SM00857">
    <property type="entry name" value="Resolvase"/>
    <property type="match status" value="1"/>
</dbReference>
<dbReference type="GO" id="GO:0000150">
    <property type="term" value="F:DNA strand exchange activity"/>
    <property type="evidence" value="ECO:0007669"/>
    <property type="project" value="InterPro"/>
</dbReference>
<dbReference type="InterPro" id="IPR036162">
    <property type="entry name" value="Resolvase-like_N_sf"/>
</dbReference>
<keyword evidence="2" id="KW-0233">DNA recombination</keyword>
<dbReference type="Pfam" id="PF00239">
    <property type="entry name" value="Resolvase"/>
    <property type="match status" value="1"/>
</dbReference>
<dbReference type="SUPFAM" id="SSF53041">
    <property type="entry name" value="Resolvase-like"/>
    <property type="match status" value="1"/>
</dbReference>
<dbReference type="Gene3D" id="3.90.1750.20">
    <property type="entry name" value="Putative Large Serine Recombinase, Chain B, Domain 2"/>
    <property type="match status" value="1"/>
</dbReference>
<dbReference type="InterPro" id="IPR006119">
    <property type="entry name" value="Resolv_N"/>
</dbReference>
<evidence type="ECO:0000256" key="3">
    <source>
        <dbReference type="SAM" id="Coils"/>
    </source>
</evidence>
<dbReference type="InterPro" id="IPR025827">
    <property type="entry name" value="Zn_ribbon_recom_dom"/>
</dbReference>
<keyword evidence="3" id="KW-0175">Coiled coil</keyword>
<dbReference type="GO" id="GO:0003677">
    <property type="term" value="F:DNA binding"/>
    <property type="evidence" value="ECO:0007669"/>
    <property type="project" value="UniProtKB-KW"/>
</dbReference>
<dbReference type="EMBL" id="JABFMR010000010">
    <property type="protein sequence ID" value="NUT87569.1"/>
    <property type="molecule type" value="Genomic_DNA"/>
</dbReference>
<dbReference type="Gene3D" id="3.40.50.1390">
    <property type="entry name" value="Resolvase, N-terminal catalytic domain"/>
    <property type="match status" value="1"/>
</dbReference>
<evidence type="ECO:0000313" key="5">
    <source>
        <dbReference type="EMBL" id="NUT87569.1"/>
    </source>
</evidence>
<accession>A0A7Y6DHX3</accession>
<evidence type="ECO:0000256" key="1">
    <source>
        <dbReference type="ARBA" id="ARBA00023125"/>
    </source>
</evidence>
<dbReference type="PROSITE" id="PS51737">
    <property type="entry name" value="RECOMBINASE_DNA_BIND"/>
    <property type="match status" value="1"/>
</dbReference>
<dbReference type="RefSeq" id="WP_175362809.1">
    <property type="nucleotide sequence ID" value="NZ_JABFMR010000010.1"/>
</dbReference>
<dbReference type="Proteomes" id="UP000536720">
    <property type="component" value="Unassembled WGS sequence"/>
</dbReference>
<dbReference type="PANTHER" id="PTHR30461:SF2">
    <property type="entry name" value="SERINE RECOMBINASE PINE-RELATED"/>
    <property type="match status" value="1"/>
</dbReference>
<dbReference type="InterPro" id="IPR050639">
    <property type="entry name" value="SSR_resolvase"/>
</dbReference>
<dbReference type="InterPro" id="IPR038109">
    <property type="entry name" value="DNA_bind_recomb_sf"/>
</dbReference>
<feature type="domain" description="Recombinase" evidence="4">
    <location>
        <begin position="174"/>
        <end position="300"/>
    </location>
</feature>
<dbReference type="Pfam" id="PF13408">
    <property type="entry name" value="Zn_ribbon_recom"/>
    <property type="match status" value="1"/>
</dbReference>
<organism evidence="5 6">
    <name type="scientific">Pseudomonas corrugata</name>
    <dbReference type="NCBI Taxonomy" id="47879"/>
    <lineage>
        <taxon>Bacteria</taxon>
        <taxon>Pseudomonadati</taxon>
        <taxon>Pseudomonadota</taxon>
        <taxon>Gammaproteobacteria</taxon>
        <taxon>Pseudomonadales</taxon>
        <taxon>Pseudomonadaceae</taxon>
        <taxon>Pseudomonas</taxon>
    </lineage>
</organism>
<sequence>MLSKPKAYSYVRFSTPEQARGDSRRRQYKKAIEYADKHGLELVKDSEYAFLDAGISAYRGNNITRITSSLGQFYEFVRSGKISAGSYLLVESLDRLSRDQVTEALPRFLELLNAGIIVVTFGDGTVYKKSTNVMQLVMSIFHMARAHEESAVKGSRVSDAWQNKQALARSERRPLGGACPQWLSFDGEAYRVIPERVLIVRRVFELTVQGYGQRAIVKMFNEEGVPAFGTTKRNKSGLWGNSSVAKILSNRSVLGEYQPNIWTDGKRRASGDPIMDYYPPVVDEELFYAALEGRKARDVTKATKPSINFNLWSKIAVCAYCQSPMHLVDKGKPPKGSKYLRCSKSARGACTNKLIRLERSEVVFKEMLAKLNMAALIKNDLRSLRGRVSELDGRMEEMRAKLNECSGLLMVHPSKTLAETIQRIETEMAEMQKSREQCMFDMSSEHVLDKSNFFERLDLVSYEGRYLANRQVQRLEVMVRMKHDEIRVQYNVMVAGLPKFVYMCDHGKDIVFVPFSMDMLKTSIRQDDMHATGLIFNHVKMLEAAMAGEDMAEFRGNLPENAVGMTFNFSNADNERAKKSMREWFDRTMNEEKKPRTTK</sequence>
<dbReference type="AlphaFoldDB" id="A0A7Y6DHX3"/>
<proteinExistence type="predicted"/>
<protein>
    <submittedName>
        <fullName evidence="5">Recombinase family protein</fullName>
    </submittedName>
</protein>
<dbReference type="Pfam" id="PF07508">
    <property type="entry name" value="Recombinase"/>
    <property type="match status" value="1"/>
</dbReference>
<reference evidence="5 6" key="1">
    <citation type="journal article" date="2020" name="Front. Plant Sci.">
        <title>Isolation of Rhizosphere Bacteria That Improve Quality and Water Stress Tolerance in Greenhouse Ornamentals.</title>
        <authorList>
            <person name="Nordstedt N.P."/>
            <person name="Jones M.L."/>
        </authorList>
    </citation>
    <scope>NUCLEOTIDE SEQUENCE [LARGE SCALE GENOMIC DNA]</scope>
    <source>
        <strain evidence="5 6">C7D2</strain>
    </source>
</reference>
<evidence type="ECO:0000256" key="2">
    <source>
        <dbReference type="ARBA" id="ARBA00023172"/>
    </source>
</evidence>
<keyword evidence="1" id="KW-0238">DNA-binding</keyword>
<dbReference type="InterPro" id="IPR011109">
    <property type="entry name" value="DNA_bind_recombinase_dom"/>
</dbReference>
<evidence type="ECO:0000313" key="6">
    <source>
        <dbReference type="Proteomes" id="UP000536720"/>
    </source>
</evidence>
<feature type="coiled-coil region" evidence="3">
    <location>
        <begin position="381"/>
        <end position="437"/>
    </location>
</feature>
<comment type="caution">
    <text evidence="5">The sequence shown here is derived from an EMBL/GenBank/DDBJ whole genome shotgun (WGS) entry which is preliminary data.</text>
</comment>
<gene>
    <name evidence="5" type="ORF">HNO91_14130</name>
</gene>
<dbReference type="PANTHER" id="PTHR30461">
    <property type="entry name" value="DNA-INVERTASE FROM LAMBDOID PROPHAGE"/>
    <property type="match status" value="1"/>
</dbReference>
<dbReference type="CDD" id="cd00338">
    <property type="entry name" value="Ser_Recombinase"/>
    <property type="match status" value="1"/>
</dbReference>